<dbReference type="GO" id="GO:0005634">
    <property type="term" value="C:nucleus"/>
    <property type="evidence" value="ECO:0007669"/>
    <property type="project" value="UniProtKB-SubCell"/>
</dbReference>
<dbReference type="GO" id="GO:0000981">
    <property type="term" value="F:DNA-binding transcription factor activity, RNA polymerase II-specific"/>
    <property type="evidence" value="ECO:0007669"/>
    <property type="project" value="InterPro"/>
</dbReference>
<comment type="subcellular location">
    <subcellularLocation>
        <location evidence="1 5 6">Nucleus</location>
    </subcellularLocation>
</comment>
<dbReference type="SUPFAM" id="SSF46689">
    <property type="entry name" value="Homeodomain-like"/>
    <property type="match status" value="1"/>
</dbReference>
<keyword evidence="2 5" id="KW-0238">DNA-binding</keyword>
<evidence type="ECO:0000256" key="2">
    <source>
        <dbReference type="ARBA" id="ARBA00023125"/>
    </source>
</evidence>
<name>A0A210QXY1_MIZYE</name>
<accession>A0A210QXY1</accession>
<evidence type="ECO:0000256" key="5">
    <source>
        <dbReference type="PROSITE-ProRule" id="PRU00108"/>
    </source>
</evidence>
<dbReference type="PANTHER" id="PTHR24339">
    <property type="entry name" value="HOMEOBOX PROTEIN EMX-RELATED"/>
    <property type="match status" value="1"/>
</dbReference>
<dbReference type="InterPro" id="IPR009057">
    <property type="entry name" value="Homeodomain-like_sf"/>
</dbReference>
<evidence type="ECO:0000259" key="8">
    <source>
        <dbReference type="PROSITE" id="PS50071"/>
    </source>
</evidence>
<sequence length="301" mass="33905">MIATGVTTKRPHGFSIDSLLGRGPQTEKDDTVQAKLRTPSPGESTSSETSGVEKDSQPVYDRCHSLHTCLEGGPCLPCFEGRKMAPGYHPTSSLPIPSRPSPLLMRFRGDQMPPLHEKYCALTGLSMSCFGATDNGVGTRVDNALTTFPNRWTRTSEDEFNPYQYQLSLSLPPFNVPTIDSDLLFSRFRKPKRIRTAFAPSQLLRLEHAFEKNHYVVGQERKDLASDLHLTETQVKVWFQNRRTKFKRMKAEEEMTRTLSKTFTGKRSNSDSQKSVFQKSAAEDSWCEESDGTDNDSELEV</sequence>
<proteinExistence type="predicted"/>
<dbReference type="PRINTS" id="PR00024">
    <property type="entry name" value="HOMEOBOX"/>
</dbReference>
<feature type="compositionally biased region" description="Polar residues" evidence="7">
    <location>
        <begin position="257"/>
        <end position="278"/>
    </location>
</feature>
<evidence type="ECO:0000256" key="4">
    <source>
        <dbReference type="ARBA" id="ARBA00023242"/>
    </source>
</evidence>
<feature type="compositionally biased region" description="Low complexity" evidence="7">
    <location>
        <begin position="38"/>
        <end position="50"/>
    </location>
</feature>
<dbReference type="SMART" id="SM00389">
    <property type="entry name" value="HOX"/>
    <property type="match status" value="1"/>
</dbReference>
<dbReference type="InterPro" id="IPR017970">
    <property type="entry name" value="Homeobox_CS"/>
</dbReference>
<dbReference type="AlphaFoldDB" id="A0A210QXY1"/>
<organism evidence="9 10">
    <name type="scientific">Mizuhopecten yessoensis</name>
    <name type="common">Japanese scallop</name>
    <name type="synonym">Patinopecten yessoensis</name>
    <dbReference type="NCBI Taxonomy" id="6573"/>
    <lineage>
        <taxon>Eukaryota</taxon>
        <taxon>Metazoa</taxon>
        <taxon>Spiralia</taxon>
        <taxon>Lophotrochozoa</taxon>
        <taxon>Mollusca</taxon>
        <taxon>Bivalvia</taxon>
        <taxon>Autobranchia</taxon>
        <taxon>Pteriomorphia</taxon>
        <taxon>Pectinida</taxon>
        <taxon>Pectinoidea</taxon>
        <taxon>Pectinidae</taxon>
        <taxon>Mizuhopecten</taxon>
    </lineage>
</organism>
<keyword evidence="10" id="KW-1185">Reference proteome</keyword>
<feature type="compositionally biased region" description="Acidic residues" evidence="7">
    <location>
        <begin position="285"/>
        <end position="301"/>
    </location>
</feature>
<evidence type="ECO:0000313" key="10">
    <source>
        <dbReference type="Proteomes" id="UP000242188"/>
    </source>
</evidence>
<keyword evidence="4 5" id="KW-0539">Nucleus</keyword>
<dbReference type="PROSITE" id="PS00027">
    <property type="entry name" value="HOMEOBOX_1"/>
    <property type="match status" value="1"/>
</dbReference>
<dbReference type="PROSITE" id="PS50071">
    <property type="entry name" value="HOMEOBOX_2"/>
    <property type="match status" value="1"/>
</dbReference>
<evidence type="ECO:0000256" key="7">
    <source>
        <dbReference type="SAM" id="MobiDB-lite"/>
    </source>
</evidence>
<dbReference type="OrthoDB" id="6159439at2759"/>
<protein>
    <submittedName>
        <fullName evidence="9">Homeobox protein EMX2</fullName>
    </submittedName>
</protein>
<dbReference type="InterPro" id="IPR050877">
    <property type="entry name" value="EMX-VAX-Noto_Homeobox_TFs"/>
</dbReference>
<dbReference type="Pfam" id="PF00046">
    <property type="entry name" value="Homeodomain"/>
    <property type="match status" value="1"/>
</dbReference>
<feature type="region of interest" description="Disordered" evidence="7">
    <location>
        <begin position="1"/>
        <end position="57"/>
    </location>
</feature>
<feature type="DNA-binding region" description="Homeobox" evidence="5">
    <location>
        <begin position="191"/>
        <end position="250"/>
    </location>
</feature>
<dbReference type="Gene3D" id="1.10.10.60">
    <property type="entry name" value="Homeodomain-like"/>
    <property type="match status" value="1"/>
</dbReference>
<feature type="region of interest" description="Disordered" evidence="7">
    <location>
        <begin position="257"/>
        <end position="301"/>
    </location>
</feature>
<reference evidence="9 10" key="1">
    <citation type="journal article" date="2017" name="Nat. Ecol. Evol.">
        <title>Scallop genome provides insights into evolution of bilaterian karyotype and development.</title>
        <authorList>
            <person name="Wang S."/>
            <person name="Zhang J."/>
            <person name="Jiao W."/>
            <person name="Li J."/>
            <person name="Xun X."/>
            <person name="Sun Y."/>
            <person name="Guo X."/>
            <person name="Huan P."/>
            <person name="Dong B."/>
            <person name="Zhang L."/>
            <person name="Hu X."/>
            <person name="Sun X."/>
            <person name="Wang J."/>
            <person name="Zhao C."/>
            <person name="Wang Y."/>
            <person name="Wang D."/>
            <person name="Huang X."/>
            <person name="Wang R."/>
            <person name="Lv J."/>
            <person name="Li Y."/>
            <person name="Zhang Z."/>
            <person name="Liu B."/>
            <person name="Lu W."/>
            <person name="Hui Y."/>
            <person name="Liang J."/>
            <person name="Zhou Z."/>
            <person name="Hou R."/>
            <person name="Li X."/>
            <person name="Liu Y."/>
            <person name="Li H."/>
            <person name="Ning X."/>
            <person name="Lin Y."/>
            <person name="Zhao L."/>
            <person name="Xing Q."/>
            <person name="Dou J."/>
            <person name="Li Y."/>
            <person name="Mao J."/>
            <person name="Guo H."/>
            <person name="Dou H."/>
            <person name="Li T."/>
            <person name="Mu C."/>
            <person name="Jiang W."/>
            <person name="Fu Q."/>
            <person name="Fu X."/>
            <person name="Miao Y."/>
            <person name="Liu J."/>
            <person name="Yu Q."/>
            <person name="Li R."/>
            <person name="Liao H."/>
            <person name="Li X."/>
            <person name="Kong Y."/>
            <person name="Jiang Z."/>
            <person name="Chourrout D."/>
            <person name="Li R."/>
            <person name="Bao Z."/>
        </authorList>
    </citation>
    <scope>NUCLEOTIDE SEQUENCE [LARGE SCALE GENOMIC DNA]</scope>
    <source>
        <strain evidence="9 10">PY_sf001</strain>
    </source>
</reference>
<comment type="caution">
    <text evidence="9">The sequence shown here is derived from an EMBL/GenBank/DDBJ whole genome shotgun (WGS) entry which is preliminary data.</text>
</comment>
<evidence type="ECO:0000256" key="3">
    <source>
        <dbReference type="ARBA" id="ARBA00023155"/>
    </source>
</evidence>
<dbReference type="PANTHER" id="PTHR24339:SF28">
    <property type="entry name" value="E5-RELATED"/>
    <property type="match status" value="1"/>
</dbReference>
<evidence type="ECO:0000256" key="6">
    <source>
        <dbReference type="RuleBase" id="RU000682"/>
    </source>
</evidence>
<evidence type="ECO:0000256" key="1">
    <source>
        <dbReference type="ARBA" id="ARBA00004123"/>
    </source>
</evidence>
<evidence type="ECO:0000313" key="9">
    <source>
        <dbReference type="EMBL" id="OWF53565.1"/>
    </source>
</evidence>
<dbReference type="InterPro" id="IPR020479">
    <property type="entry name" value="HD_metazoa"/>
</dbReference>
<dbReference type="InterPro" id="IPR001356">
    <property type="entry name" value="HD"/>
</dbReference>
<gene>
    <name evidence="9" type="ORF">KP79_PYT00440</name>
</gene>
<dbReference type="CDD" id="cd00086">
    <property type="entry name" value="homeodomain"/>
    <property type="match status" value="1"/>
</dbReference>
<dbReference type="Proteomes" id="UP000242188">
    <property type="component" value="Unassembled WGS sequence"/>
</dbReference>
<dbReference type="GO" id="GO:0000978">
    <property type="term" value="F:RNA polymerase II cis-regulatory region sequence-specific DNA binding"/>
    <property type="evidence" value="ECO:0007669"/>
    <property type="project" value="TreeGrafter"/>
</dbReference>
<feature type="domain" description="Homeobox" evidence="8">
    <location>
        <begin position="189"/>
        <end position="249"/>
    </location>
</feature>
<keyword evidence="3 5" id="KW-0371">Homeobox</keyword>
<dbReference type="EMBL" id="NEDP02001333">
    <property type="protein sequence ID" value="OWF53565.1"/>
    <property type="molecule type" value="Genomic_DNA"/>
</dbReference>
<dbReference type="FunFam" id="1.10.10.60:FF:000081">
    <property type="entry name" value="Empty spiracles homeobox 2"/>
    <property type="match status" value="1"/>
</dbReference>